<evidence type="ECO:0000259" key="2">
    <source>
        <dbReference type="SMART" id="SM00939"/>
    </source>
</evidence>
<dbReference type="InterPro" id="IPR050585">
    <property type="entry name" value="Xaa-Pro_dipeptidyl-ppase/CocE"/>
</dbReference>
<dbReference type="SUPFAM" id="SSF49785">
    <property type="entry name" value="Galactose-binding domain-like"/>
    <property type="match status" value="1"/>
</dbReference>
<keyword evidence="1" id="KW-0378">Hydrolase</keyword>
<name>A0ABR3YG50_9PEZI</name>
<protein>
    <recommendedName>
        <fullName evidence="2">Xaa-Pro dipeptidyl-peptidase C-terminal domain-containing protein</fullName>
    </recommendedName>
</protein>
<evidence type="ECO:0000256" key="1">
    <source>
        <dbReference type="ARBA" id="ARBA00022801"/>
    </source>
</evidence>
<dbReference type="PANTHER" id="PTHR43056:SF10">
    <property type="entry name" value="COCE_NOND FAMILY, PUTATIVE (AFU_ORTHOLOGUE AFUA_7G00600)-RELATED"/>
    <property type="match status" value="1"/>
</dbReference>
<dbReference type="SUPFAM" id="SSF53474">
    <property type="entry name" value="alpha/beta-Hydrolases"/>
    <property type="match status" value="1"/>
</dbReference>
<dbReference type="SMART" id="SM00939">
    <property type="entry name" value="PepX_C"/>
    <property type="match status" value="1"/>
</dbReference>
<dbReference type="InterPro" id="IPR005674">
    <property type="entry name" value="CocE/Ser_esterase"/>
</dbReference>
<dbReference type="InterPro" id="IPR008979">
    <property type="entry name" value="Galactose-bd-like_sf"/>
</dbReference>
<sequence length="601" mass="68158">MKAGDIDITFCNKQDKGSGNKFYPGFKPGTEVLKQGTILREGALALPCNIVMDRDVGVRLRDGTIIYVDILRPAEGTKFPTLITWSPFGKNGGLTRMGINRSPWRRGIPQRSVSSLEVFEGPDPAYWCNHGYAMVHVDIRGTWMSEGNMMMNNVQEGRDGYDVVEWVAKQEWSNERVTFAGNSWLTQSQWFIAAENPPHLTCICPYEGWNDMYNDTTNRGGIPDPGFQAIPMLKACAGNQLIEDVGAMTREHTMWNEYYEQRKAKLDKINIPMYVTASWTNFLHTRGTMRGWIETTQVKEKWLRVHNSNEWPDLYYPENVEDYRKFCDYYMKDASNGWEFTPTVRLSVLNPGHRDIVNRPTPSFPITSQQSVSMFLDAKHDTLSWNRQQPHELSVSTIAGTGDVATFVHTFSSRVELTGFFALKIYVSSATEAEDIDIFCKTSKLSANGELLESCCIDVGYLTTDPEKERAELYRLHREKHPSIDSVWFAEGTHGRLRASHRELDTSASTPHWPRYTHSNFQPLSPGQIVPLIIEMWPLGMIWEAGEKLQLSIAGFNLRPEGLSMLPPVQTCNATGSSINIYTGGQYDSHLLVPYIPESSM</sequence>
<dbReference type="EMBL" id="JAWCUI010000146">
    <property type="protein sequence ID" value="KAL1887114.1"/>
    <property type="molecule type" value="Genomic_DNA"/>
</dbReference>
<reference evidence="3 4" key="1">
    <citation type="journal article" date="2024" name="IMA Fungus">
        <title>IMA Genome - F19 : A genome assembly and annotation guide to empower mycologists, including annotated draft genome sequences of Ceratocystis pirilliformis, Diaporthe australafricana, Fusarium ophioides, Paecilomyces lecythidis, and Sporothrix stenoceras.</title>
        <authorList>
            <person name="Aylward J."/>
            <person name="Wilson A.M."/>
            <person name="Visagie C.M."/>
            <person name="Spraker J."/>
            <person name="Barnes I."/>
            <person name="Buitendag C."/>
            <person name="Ceriani C."/>
            <person name="Del Mar Angel L."/>
            <person name="du Plessis D."/>
            <person name="Fuchs T."/>
            <person name="Gasser K."/>
            <person name="Kramer D."/>
            <person name="Li W."/>
            <person name="Munsamy K."/>
            <person name="Piso A."/>
            <person name="Price J.L."/>
            <person name="Sonnekus B."/>
            <person name="Thomas C."/>
            <person name="van der Nest A."/>
            <person name="van Dijk A."/>
            <person name="van Heerden A."/>
            <person name="van Vuuren N."/>
            <person name="Yilmaz N."/>
            <person name="Duong T.A."/>
            <person name="van der Merwe N.A."/>
            <person name="Wingfield M.J."/>
            <person name="Wingfield B.D."/>
        </authorList>
    </citation>
    <scope>NUCLEOTIDE SEQUENCE [LARGE SCALE GENOMIC DNA]</scope>
    <source>
        <strain evidence="3 4">CMW 5346</strain>
    </source>
</reference>
<dbReference type="Pfam" id="PF08530">
    <property type="entry name" value="PepX_C"/>
    <property type="match status" value="1"/>
</dbReference>
<dbReference type="InterPro" id="IPR000383">
    <property type="entry name" value="Xaa-Pro-like_dom"/>
</dbReference>
<dbReference type="Gene3D" id="2.60.120.260">
    <property type="entry name" value="Galactose-binding domain-like"/>
    <property type="match status" value="1"/>
</dbReference>
<dbReference type="InterPro" id="IPR013736">
    <property type="entry name" value="Xaa-Pro_dipept_C"/>
</dbReference>
<comment type="caution">
    <text evidence="3">The sequence shown here is derived from an EMBL/GenBank/DDBJ whole genome shotgun (WGS) entry which is preliminary data.</text>
</comment>
<dbReference type="InterPro" id="IPR029058">
    <property type="entry name" value="AB_hydrolase_fold"/>
</dbReference>
<dbReference type="PANTHER" id="PTHR43056">
    <property type="entry name" value="PEPTIDASE S9 PROLYL OLIGOPEPTIDASE"/>
    <property type="match status" value="1"/>
</dbReference>
<dbReference type="NCBIfam" id="TIGR00976">
    <property type="entry name" value="CocE_NonD"/>
    <property type="match status" value="1"/>
</dbReference>
<dbReference type="Pfam" id="PF02129">
    <property type="entry name" value="Peptidase_S15"/>
    <property type="match status" value="1"/>
</dbReference>
<organism evidence="3 4">
    <name type="scientific">Sporothrix stenoceras</name>
    <dbReference type="NCBI Taxonomy" id="5173"/>
    <lineage>
        <taxon>Eukaryota</taxon>
        <taxon>Fungi</taxon>
        <taxon>Dikarya</taxon>
        <taxon>Ascomycota</taxon>
        <taxon>Pezizomycotina</taxon>
        <taxon>Sordariomycetes</taxon>
        <taxon>Sordariomycetidae</taxon>
        <taxon>Ophiostomatales</taxon>
        <taxon>Ophiostomataceae</taxon>
        <taxon>Sporothrix</taxon>
    </lineage>
</organism>
<evidence type="ECO:0000313" key="4">
    <source>
        <dbReference type="Proteomes" id="UP001583186"/>
    </source>
</evidence>
<proteinExistence type="predicted"/>
<dbReference type="Proteomes" id="UP001583186">
    <property type="component" value="Unassembled WGS sequence"/>
</dbReference>
<accession>A0ABR3YG50</accession>
<evidence type="ECO:0000313" key="3">
    <source>
        <dbReference type="EMBL" id="KAL1887114.1"/>
    </source>
</evidence>
<dbReference type="Gene3D" id="1.10.3020.20">
    <property type="match status" value="1"/>
</dbReference>
<keyword evidence="4" id="KW-1185">Reference proteome</keyword>
<dbReference type="Gene3D" id="3.40.50.1820">
    <property type="entry name" value="alpha/beta hydrolase"/>
    <property type="match status" value="1"/>
</dbReference>
<gene>
    <name evidence="3" type="ORF">Sste5346_010431</name>
</gene>
<feature type="domain" description="Xaa-Pro dipeptidyl-peptidase C-terminal" evidence="2">
    <location>
        <begin position="324"/>
        <end position="592"/>
    </location>
</feature>